<protein>
    <submittedName>
        <fullName evidence="4">Uncharacterized protein LOC113496544</fullName>
    </submittedName>
</protein>
<keyword evidence="1" id="KW-0812">Transmembrane</keyword>
<dbReference type="GeneID" id="113496544"/>
<name>A0A7E5VTX9_TRINI</name>
<evidence type="ECO:0000313" key="4">
    <source>
        <dbReference type="RefSeq" id="XP_026731601.1"/>
    </source>
</evidence>
<dbReference type="InterPro" id="IPR018713">
    <property type="entry name" value="MPAB/Lcp_cat_dom"/>
</dbReference>
<dbReference type="AlphaFoldDB" id="A0A7E5VTX9"/>
<gene>
    <name evidence="4" type="primary">LOC113496544</name>
</gene>
<evidence type="ECO:0000256" key="1">
    <source>
        <dbReference type="SAM" id="Phobius"/>
    </source>
</evidence>
<evidence type="ECO:0000313" key="3">
    <source>
        <dbReference type="Proteomes" id="UP000322000"/>
    </source>
</evidence>
<proteinExistence type="predicted"/>
<feature type="domain" description="ER-bound oxygenase mpaB/mpaB'/Rubber oxygenase catalytic" evidence="2">
    <location>
        <begin position="60"/>
        <end position="210"/>
    </location>
</feature>
<accession>A0A7E5VTX9</accession>
<feature type="transmembrane region" description="Helical" evidence="1">
    <location>
        <begin position="337"/>
        <end position="356"/>
    </location>
</feature>
<organism evidence="3 4">
    <name type="scientific">Trichoplusia ni</name>
    <name type="common">Cabbage looper</name>
    <dbReference type="NCBI Taxonomy" id="7111"/>
    <lineage>
        <taxon>Eukaryota</taxon>
        <taxon>Metazoa</taxon>
        <taxon>Ecdysozoa</taxon>
        <taxon>Arthropoda</taxon>
        <taxon>Hexapoda</taxon>
        <taxon>Insecta</taxon>
        <taxon>Pterygota</taxon>
        <taxon>Neoptera</taxon>
        <taxon>Endopterygota</taxon>
        <taxon>Lepidoptera</taxon>
        <taxon>Glossata</taxon>
        <taxon>Ditrysia</taxon>
        <taxon>Noctuoidea</taxon>
        <taxon>Noctuidae</taxon>
        <taxon>Plusiinae</taxon>
        <taxon>Trichoplusia</taxon>
    </lineage>
</organism>
<evidence type="ECO:0000259" key="2">
    <source>
        <dbReference type="Pfam" id="PF09995"/>
    </source>
</evidence>
<keyword evidence="3" id="KW-1185">Reference proteome</keyword>
<dbReference type="Proteomes" id="UP000322000">
    <property type="component" value="Chromosome 8"/>
</dbReference>
<dbReference type="KEGG" id="tnl:113496544"/>
<dbReference type="GO" id="GO:0016491">
    <property type="term" value="F:oxidoreductase activity"/>
    <property type="evidence" value="ECO:0007669"/>
    <property type="project" value="InterPro"/>
</dbReference>
<dbReference type="Pfam" id="PF09995">
    <property type="entry name" value="MPAB_Lcp_cat"/>
    <property type="match status" value="1"/>
</dbReference>
<dbReference type="OrthoDB" id="6361347at2759"/>
<dbReference type="RefSeq" id="XP_026731601.1">
    <property type="nucleotide sequence ID" value="XM_026875800.1"/>
</dbReference>
<dbReference type="PANTHER" id="PTHR37159">
    <property type="entry name" value="GH11867P"/>
    <property type="match status" value="1"/>
</dbReference>
<feature type="transmembrane region" description="Helical" evidence="1">
    <location>
        <begin position="55"/>
        <end position="75"/>
    </location>
</feature>
<dbReference type="PANTHER" id="PTHR37159:SF1">
    <property type="entry name" value="GH11867P"/>
    <property type="match status" value="1"/>
</dbReference>
<keyword evidence="1" id="KW-0472">Membrane</keyword>
<sequence length="422" mass="49236">MATSAEAFVDALLTKEAAEQPSDTVKHADLVMELPEWFDEKKFNRGRSFYHDNCFALSSAMLMGLVAVFSIPSILRVLMGSRRSNSVYTAYKRYLSTLLHTITWFEHELKPGSLSWQSLYTVRSRHLRASMSSKLKGTGPVSQRDLALTLFGFVGFTTLKPDMYGVRQLQPGDWEAYNHVWKVIGHMIGLEDKYNICRDTYDETREVCRLLQERVFTPCLENVPEHFEHMARVMLDGLWSVNPTVDTEGFLYSCRVLADVPGYIYTEKDRVDLQARIKKQLNGKSLDTGVASTDLICPAAIEGLPKRPPRLLYYHDYDVIETVPEYKALSFRSKYKIFFYNIYMALYSSYLGRLYFNLNFKFSVYLMRYFPYLAFFRFGIKKSFVNIFEEDPSDNTQPKLNSEYYKEYQPEPWYKVAWSIIW</sequence>
<dbReference type="InParanoid" id="A0A7E5VTX9"/>
<reference evidence="4" key="1">
    <citation type="submission" date="2025-08" db="UniProtKB">
        <authorList>
            <consortium name="RefSeq"/>
        </authorList>
    </citation>
    <scope>IDENTIFICATION</scope>
</reference>
<keyword evidence="1" id="KW-1133">Transmembrane helix</keyword>